<dbReference type="PANTHER" id="PTHR48081:SF8">
    <property type="entry name" value="ALPHA_BETA HYDROLASE FOLD-3 DOMAIN-CONTAINING PROTEIN-RELATED"/>
    <property type="match status" value="1"/>
</dbReference>
<dbReference type="GO" id="GO:0016787">
    <property type="term" value="F:hydrolase activity"/>
    <property type="evidence" value="ECO:0007669"/>
    <property type="project" value="UniProtKB-KW"/>
</dbReference>
<keyword evidence="5" id="KW-1185">Reference proteome</keyword>
<dbReference type="InterPro" id="IPR002168">
    <property type="entry name" value="Lipase_GDXG_HIS_AS"/>
</dbReference>
<dbReference type="PROSITE" id="PS01173">
    <property type="entry name" value="LIPASE_GDXG_HIS"/>
    <property type="match status" value="1"/>
</dbReference>
<dbReference type="RefSeq" id="WP_017132097.1">
    <property type="nucleotide sequence ID" value="NZ_CP014135.1"/>
</dbReference>
<accession>A0A0X1T285</accession>
<dbReference type="Gene3D" id="3.40.50.1820">
    <property type="entry name" value="alpha/beta hydrolase"/>
    <property type="match status" value="1"/>
</dbReference>
<dbReference type="InterPro" id="IPR029058">
    <property type="entry name" value="AB_hydrolase_fold"/>
</dbReference>
<proteinExistence type="inferred from homology"/>
<dbReference type="KEGG" id="pagb:AWM79_12920"/>
<dbReference type="AlphaFoldDB" id="A0A0X1T285"/>
<name>A0A0X1T285_PSEAA</name>
<dbReference type="PANTHER" id="PTHR48081">
    <property type="entry name" value="AB HYDROLASE SUPERFAMILY PROTEIN C4A8.06C"/>
    <property type="match status" value="1"/>
</dbReference>
<dbReference type="Pfam" id="PF07859">
    <property type="entry name" value="Abhydrolase_3"/>
    <property type="match status" value="1"/>
</dbReference>
<dbReference type="InterPro" id="IPR050300">
    <property type="entry name" value="GDXG_lipolytic_enzyme"/>
</dbReference>
<gene>
    <name evidence="4" type="ORF">AWM79_12920</name>
</gene>
<protein>
    <submittedName>
        <fullName evidence="4">Alpha/beta hydrolase</fullName>
    </submittedName>
</protein>
<reference evidence="4 5" key="1">
    <citation type="submission" date="2016-01" db="EMBL/GenBank/DDBJ databases">
        <authorList>
            <person name="McClelland M."/>
            <person name="Jain A."/>
            <person name="Saraogi P."/>
            <person name="Mendelson R."/>
            <person name="Westerman R."/>
            <person name="SanMiguel P."/>
            <person name="Csonka L."/>
        </authorList>
    </citation>
    <scope>NUCLEOTIDE SEQUENCE [LARGE SCALE GENOMIC DNA]</scope>
    <source>
        <strain evidence="4 5">NCPPB 2472</strain>
    </source>
</reference>
<dbReference type="Proteomes" id="UP000063229">
    <property type="component" value="Chromosome"/>
</dbReference>
<evidence type="ECO:0000259" key="3">
    <source>
        <dbReference type="Pfam" id="PF07859"/>
    </source>
</evidence>
<dbReference type="EMBL" id="CP014135">
    <property type="protein sequence ID" value="AMB86150.1"/>
    <property type="molecule type" value="Genomic_DNA"/>
</dbReference>
<dbReference type="InterPro" id="IPR013094">
    <property type="entry name" value="AB_hydrolase_3"/>
</dbReference>
<dbReference type="OrthoDB" id="9806180at2"/>
<feature type="domain" description="Alpha/beta hydrolase fold-3" evidence="3">
    <location>
        <begin position="90"/>
        <end position="299"/>
    </location>
</feature>
<evidence type="ECO:0000313" key="4">
    <source>
        <dbReference type="EMBL" id="AMB86150.1"/>
    </source>
</evidence>
<comment type="similarity">
    <text evidence="1">Belongs to the 'GDXG' lipolytic enzyme family.</text>
</comment>
<keyword evidence="2 4" id="KW-0378">Hydrolase</keyword>
<sequence length="325" mass="35628">MLHPDISAFIDLAEGGPGGRAVPFHEQTPEQARELFEQTTRQLQWPAPQTPECVDLELPLRDGQITTMRLYRPRGALQETGAGQQSSPVLVFLHGGGYVVGSLDSHDGVCRELCAGTPCTVLSVGYRRAPEHKFPTALQDCADALAWLARNGARHGLDVDRVVFAGDSVGASLATVLATQAARQPSGAGAITPRLQLLCYPMTDASRRSTSMELFAEGYFLESDTLEWFYEHYARDERDRHDWRFSPLLTEDLSGVAPAFIVLAGFDPLLDEGRAYGHKLRQQGVRVEMREYGGLPHDLLRMGSVADVSGIYEELCAVLQQAFAG</sequence>
<evidence type="ECO:0000256" key="1">
    <source>
        <dbReference type="ARBA" id="ARBA00010515"/>
    </source>
</evidence>
<organism evidence="4 5">
    <name type="scientific">Pseudomonas agarici</name>
    <dbReference type="NCBI Taxonomy" id="46677"/>
    <lineage>
        <taxon>Bacteria</taxon>
        <taxon>Pseudomonadati</taxon>
        <taxon>Pseudomonadota</taxon>
        <taxon>Gammaproteobacteria</taxon>
        <taxon>Pseudomonadales</taxon>
        <taxon>Pseudomonadaceae</taxon>
        <taxon>Pseudomonas</taxon>
    </lineage>
</organism>
<dbReference type="STRING" id="46677.AWM79_12920"/>
<evidence type="ECO:0000313" key="5">
    <source>
        <dbReference type="Proteomes" id="UP000063229"/>
    </source>
</evidence>
<dbReference type="SUPFAM" id="SSF53474">
    <property type="entry name" value="alpha/beta-Hydrolases"/>
    <property type="match status" value="1"/>
</dbReference>
<evidence type="ECO:0000256" key="2">
    <source>
        <dbReference type="ARBA" id="ARBA00022801"/>
    </source>
</evidence>